<dbReference type="AlphaFoldDB" id="A0A545UFL5"/>
<evidence type="ECO:0000313" key="1">
    <source>
        <dbReference type="EMBL" id="TQV88260.1"/>
    </source>
</evidence>
<comment type="caution">
    <text evidence="1">The sequence shown here is derived from an EMBL/GenBank/DDBJ whole genome shotgun (WGS) entry which is preliminary data.</text>
</comment>
<proteinExistence type="predicted"/>
<sequence length="128" mass="14520">MKATFIKTEGDYLQAELEIAGMRIYAMDEFGGERYSSGEEIEVELTAGLYYEEESWESMFSGNPDGKKELEHLTGWSYRVYGVVNRITPEVMVDVGFAEFEAPVDTRDQRVIGESIAFTISRMDAYGN</sequence>
<dbReference type="EMBL" id="VIKS01000004">
    <property type="protein sequence ID" value="TQV88260.1"/>
    <property type="molecule type" value="Genomic_DNA"/>
</dbReference>
<accession>A0A545UFL5</accession>
<dbReference type="Proteomes" id="UP000315439">
    <property type="component" value="Unassembled WGS sequence"/>
</dbReference>
<reference evidence="1 2" key="1">
    <citation type="submission" date="2019-07" db="EMBL/GenBank/DDBJ databases">
        <title>Draft genome for Aliikangiella sp. M105.</title>
        <authorList>
            <person name="Wang G."/>
        </authorList>
    </citation>
    <scope>NUCLEOTIDE SEQUENCE [LARGE SCALE GENOMIC DNA]</scope>
    <source>
        <strain evidence="1 2">M105</strain>
    </source>
</reference>
<dbReference type="RefSeq" id="WP_142892769.1">
    <property type="nucleotide sequence ID" value="NZ_ML660162.1"/>
</dbReference>
<name>A0A545UFL5_9GAMM</name>
<dbReference type="OrthoDB" id="7041856at2"/>
<protein>
    <submittedName>
        <fullName evidence="1">Uncharacterized protein</fullName>
    </submittedName>
</protein>
<gene>
    <name evidence="1" type="ORF">FLL46_06960</name>
</gene>
<evidence type="ECO:0000313" key="2">
    <source>
        <dbReference type="Proteomes" id="UP000315439"/>
    </source>
</evidence>
<organism evidence="1 2">
    <name type="scientific">Aliikangiella coralliicola</name>
    <dbReference type="NCBI Taxonomy" id="2592383"/>
    <lineage>
        <taxon>Bacteria</taxon>
        <taxon>Pseudomonadati</taxon>
        <taxon>Pseudomonadota</taxon>
        <taxon>Gammaproteobacteria</taxon>
        <taxon>Oceanospirillales</taxon>
        <taxon>Pleioneaceae</taxon>
        <taxon>Aliikangiella</taxon>
    </lineage>
</organism>
<keyword evidence="2" id="KW-1185">Reference proteome</keyword>